<evidence type="ECO:0000256" key="1">
    <source>
        <dbReference type="ARBA" id="ARBA00022737"/>
    </source>
</evidence>
<evidence type="ECO:0000313" key="5">
    <source>
        <dbReference type="Proteomes" id="UP000799291"/>
    </source>
</evidence>
<gene>
    <name evidence="4" type="ORF">K458DRAFT_437548</name>
</gene>
<dbReference type="SMART" id="SM00248">
    <property type="entry name" value="ANK"/>
    <property type="match status" value="14"/>
</dbReference>
<dbReference type="PROSITE" id="PS50088">
    <property type="entry name" value="ANK_REPEAT"/>
    <property type="match status" value="3"/>
</dbReference>
<name>A0A6G1ICX3_9PLEO</name>
<organism evidence="4 5">
    <name type="scientific">Lentithecium fluviatile CBS 122367</name>
    <dbReference type="NCBI Taxonomy" id="1168545"/>
    <lineage>
        <taxon>Eukaryota</taxon>
        <taxon>Fungi</taxon>
        <taxon>Dikarya</taxon>
        <taxon>Ascomycota</taxon>
        <taxon>Pezizomycotina</taxon>
        <taxon>Dothideomycetes</taxon>
        <taxon>Pleosporomycetidae</taxon>
        <taxon>Pleosporales</taxon>
        <taxon>Massarineae</taxon>
        <taxon>Lentitheciaceae</taxon>
        <taxon>Lentithecium</taxon>
    </lineage>
</organism>
<proteinExistence type="predicted"/>
<evidence type="ECO:0000313" key="4">
    <source>
        <dbReference type="EMBL" id="KAF2676064.1"/>
    </source>
</evidence>
<dbReference type="PANTHER" id="PTHR24198">
    <property type="entry name" value="ANKYRIN REPEAT AND PROTEIN KINASE DOMAIN-CONTAINING PROTEIN"/>
    <property type="match status" value="1"/>
</dbReference>
<dbReference type="InterPro" id="IPR002110">
    <property type="entry name" value="Ankyrin_rpt"/>
</dbReference>
<dbReference type="InterPro" id="IPR036770">
    <property type="entry name" value="Ankyrin_rpt-contain_sf"/>
</dbReference>
<keyword evidence="5" id="KW-1185">Reference proteome</keyword>
<evidence type="ECO:0000256" key="2">
    <source>
        <dbReference type="ARBA" id="ARBA00023043"/>
    </source>
</evidence>
<feature type="repeat" description="ANK" evidence="3">
    <location>
        <begin position="150"/>
        <end position="173"/>
    </location>
</feature>
<evidence type="ECO:0000256" key="3">
    <source>
        <dbReference type="PROSITE-ProRule" id="PRU00023"/>
    </source>
</evidence>
<accession>A0A6G1ICX3</accession>
<keyword evidence="2 3" id="KW-0040">ANK repeat</keyword>
<dbReference type="Pfam" id="PF12796">
    <property type="entry name" value="Ank_2"/>
    <property type="match status" value="3"/>
</dbReference>
<dbReference type="SUPFAM" id="SSF48403">
    <property type="entry name" value="Ankyrin repeat"/>
    <property type="match status" value="2"/>
</dbReference>
<feature type="repeat" description="ANK" evidence="3">
    <location>
        <begin position="622"/>
        <end position="647"/>
    </location>
</feature>
<dbReference type="OrthoDB" id="21416at2759"/>
<dbReference type="PROSITE" id="PS50297">
    <property type="entry name" value="ANK_REP_REGION"/>
    <property type="match status" value="2"/>
</dbReference>
<keyword evidence="1" id="KW-0677">Repeat</keyword>
<dbReference type="PANTHER" id="PTHR24198:SF165">
    <property type="entry name" value="ANKYRIN REPEAT-CONTAINING PROTEIN-RELATED"/>
    <property type="match status" value="1"/>
</dbReference>
<dbReference type="Pfam" id="PF00023">
    <property type="entry name" value="Ank"/>
    <property type="match status" value="1"/>
</dbReference>
<dbReference type="EMBL" id="MU005640">
    <property type="protein sequence ID" value="KAF2676064.1"/>
    <property type="molecule type" value="Genomic_DNA"/>
</dbReference>
<sequence>MVYFVHETTVAFFEESWKYWFPKAELRLAEVSLAYLSFQPFGFGPTVEVEERKRRHPFYWSACINIGWSPKKVLPATAIGTDLLERLFLGKPHIQSIWKALTKHAGYNRLPSLIDCAIPSPDGLHLAIVYQLDWVIQLLLQDVSTPRQDEPFTPLHLAARHGYQEGVRLLINHPEMHLDPRDRLGRTPFHIACEYGDVEMAHIFLSKRSKAPALASSVSTTIETSPNSAIDGNKCMHNGFTPLASAVQRRRANMVRLLLGTTRVDPKIPTAKGLSVLHLAAISDSVECTKLLLLRRPEISDFTTRTADGFSLLQLAVINDSVECASFLLQTLETSNLTMPTVKGLCVLHLSVIRDSVKCTRLLLQRPEIFIPSTPTPDGLLALDLAAINGSVECARLLLERPEVVNRINNRTGTGRKALSHAASSSKPGSAGVAKLILAQSDVDCVAPDLRGRAPMGYAAESCNIGVISLLLNRPQVDPNAAIDEDGSTLLFWTIERKQEFILRQLIENPIVHVNELMKDGSSHSWMRLFQRNDFLLKAILSQENIGFNACDSTGSILGHYIAQFGTEESMALLLAREDIDVNVCDSTGRTLLHYVAESRGRESMASLLAREGIRYPIKDEDGRTPLHYAVRSRAKAFLVQLLSKFGDKTGKSEICTLDGFEDTPLGLAIDEGSTEIVSVLLDRI</sequence>
<feature type="repeat" description="ANK" evidence="3">
    <location>
        <begin position="184"/>
        <end position="216"/>
    </location>
</feature>
<protein>
    <submittedName>
        <fullName evidence="4">Ankyrin</fullName>
    </submittedName>
</protein>
<dbReference type="AlphaFoldDB" id="A0A6G1ICX3"/>
<dbReference type="Gene3D" id="1.25.40.20">
    <property type="entry name" value="Ankyrin repeat-containing domain"/>
    <property type="match status" value="3"/>
</dbReference>
<dbReference type="Proteomes" id="UP000799291">
    <property type="component" value="Unassembled WGS sequence"/>
</dbReference>
<reference evidence="4" key="1">
    <citation type="journal article" date="2020" name="Stud. Mycol.">
        <title>101 Dothideomycetes genomes: a test case for predicting lifestyles and emergence of pathogens.</title>
        <authorList>
            <person name="Haridas S."/>
            <person name="Albert R."/>
            <person name="Binder M."/>
            <person name="Bloem J."/>
            <person name="Labutti K."/>
            <person name="Salamov A."/>
            <person name="Andreopoulos B."/>
            <person name="Baker S."/>
            <person name="Barry K."/>
            <person name="Bills G."/>
            <person name="Bluhm B."/>
            <person name="Cannon C."/>
            <person name="Castanera R."/>
            <person name="Culley D."/>
            <person name="Daum C."/>
            <person name="Ezra D."/>
            <person name="Gonzalez J."/>
            <person name="Henrissat B."/>
            <person name="Kuo A."/>
            <person name="Liang C."/>
            <person name="Lipzen A."/>
            <person name="Lutzoni F."/>
            <person name="Magnuson J."/>
            <person name="Mondo S."/>
            <person name="Nolan M."/>
            <person name="Ohm R."/>
            <person name="Pangilinan J."/>
            <person name="Park H.-J."/>
            <person name="Ramirez L."/>
            <person name="Alfaro M."/>
            <person name="Sun H."/>
            <person name="Tritt A."/>
            <person name="Yoshinaga Y."/>
            <person name="Zwiers L.-H."/>
            <person name="Turgeon B."/>
            <person name="Goodwin S."/>
            <person name="Spatafora J."/>
            <person name="Crous P."/>
            <person name="Grigoriev I."/>
        </authorList>
    </citation>
    <scope>NUCLEOTIDE SEQUENCE</scope>
    <source>
        <strain evidence="4">CBS 122367</strain>
    </source>
</reference>